<dbReference type="InterPro" id="IPR004358">
    <property type="entry name" value="Sig_transdc_His_kin-like_C"/>
</dbReference>
<evidence type="ECO:0000256" key="3">
    <source>
        <dbReference type="ARBA" id="ARBA00022553"/>
    </source>
</evidence>
<dbReference type="SUPFAM" id="SSF55874">
    <property type="entry name" value="ATPase domain of HSP90 chaperone/DNA topoisomerase II/histidine kinase"/>
    <property type="match status" value="1"/>
</dbReference>
<keyword evidence="3" id="KW-0597">Phosphoprotein</keyword>
<dbReference type="InterPro" id="IPR001610">
    <property type="entry name" value="PAC"/>
</dbReference>
<evidence type="ECO:0000256" key="2">
    <source>
        <dbReference type="ARBA" id="ARBA00012438"/>
    </source>
</evidence>
<accession>A0A4R4DRV5</accession>
<gene>
    <name evidence="8" type="ORF">E0486_18290</name>
</gene>
<dbReference type="SUPFAM" id="SSF47384">
    <property type="entry name" value="Homodimeric domain of signal transducing histidine kinase"/>
    <property type="match status" value="1"/>
</dbReference>
<keyword evidence="9" id="KW-1185">Reference proteome</keyword>
<dbReference type="InterPro" id="IPR052162">
    <property type="entry name" value="Sensor_kinase/Photoreceptor"/>
</dbReference>
<evidence type="ECO:0000313" key="9">
    <source>
        <dbReference type="Proteomes" id="UP000295164"/>
    </source>
</evidence>
<dbReference type="PRINTS" id="PR00344">
    <property type="entry name" value="BCTRLSENSOR"/>
</dbReference>
<dbReference type="EMBL" id="SKFH01000067">
    <property type="protein sequence ID" value="TCZ64187.1"/>
    <property type="molecule type" value="Genomic_DNA"/>
</dbReference>
<dbReference type="PROSITE" id="PS50113">
    <property type="entry name" value="PAC"/>
    <property type="match status" value="1"/>
</dbReference>
<feature type="domain" description="PAC" evidence="7">
    <location>
        <begin position="249"/>
        <end position="300"/>
    </location>
</feature>
<reference evidence="8 9" key="1">
    <citation type="submission" date="2019-03" db="EMBL/GenBank/DDBJ databases">
        <authorList>
            <person name="Kim M.K.M."/>
        </authorList>
    </citation>
    <scope>NUCLEOTIDE SEQUENCE [LARGE SCALE GENOMIC DNA]</scope>
    <source>
        <strain evidence="8 9">17J68-15</strain>
    </source>
</reference>
<dbReference type="InterPro" id="IPR003661">
    <property type="entry name" value="HisK_dim/P_dom"/>
</dbReference>
<dbReference type="EC" id="2.7.13.3" evidence="2"/>
<dbReference type="PROSITE" id="PS50109">
    <property type="entry name" value="HIS_KIN"/>
    <property type="match status" value="1"/>
</dbReference>
<dbReference type="SMART" id="SM00388">
    <property type="entry name" value="HisKA"/>
    <property type="match status" value="1"/>
</dbReference>
<evidence type="ECO:0000256" key="1">
    <source>
        <dbReference type="ARBA" id="ARBA00000085"/>
    </source>
</evidence>
<dbReference type="InterPro" id="IPR000700">
    <property type="entry name" value="PAS-assoc_C"/>
</dbReference>
<dbReference type="OrthoDB" id="9766459at2"/>
<dbReference type="InterPro" id="IPR036890">
    <property type="entry name" value="HATPase_C_sf"/>
</dbReference>
<dbReference type="CDD" id="cd00082">
    <property type="entry name" value="HisKA"/>
    <property type="match status" value="1"/>
</dbReference>
<evidence type="ECO:0000259" key="6">
    <source>
        <dbReference type="PROSITE" id="PS50109"/>
    </source>
</evidence>
<dbReference type="SMART" id="SM00086">
    <property type="entry name" value="PAC"/>
    <property type="match status" value="1"/>
</dbReference>
<protein>
    <recommendedName>
        <fullName evidence="2">histidine kinase</fullName>
        <ecNumber evidence="2">2.7.13.3</ecNumber>
    </recommendedName>
</protein>
<dbReference type="CDD" id="cd00130">
    <property type="entry name" value="PAS"/>
    <property type="match status" value="1"/>
</dbReference>
<dbReference type="Pfam" id="PF08447">
    <property type="entry name" value="PAS_3"/>
    <property type="match status" value="1"/>
</dbReference>
<dbReference type="InterPro" id="IPR036097">
    <property type="entry name" value="HisK_dim/P_sf"/>
</dbReference>
<sequence length="541" mass="60981">MPNDHSSSRKPGVPRIYEAYPDMYRFEQLPALARLILDGHTEDFARAQYELSRQFELPLLQHLSRYSFEELMEITRSTQAEFLKCLADNAGLSMIRVATERWLSNQLQVLHYYDVLVEDITVLNHIRAEALRRFIPQYTTDLSTALQLTSEIDRLLMGFTTSSMVNFIDLLRQRIASQETQLLEAESIAHLGSFDWDITSNQTRSSPEMRRIIGSNEPVGLELFLDLVHPEDSPALQAAIAESFAGGQLQCEFRLQSGAQVKTVWARGVVHFDEGGQPLRMLGVIQDVSDRKRMEETLLLKTLELERSNEELQQFASVASHDLKEPLRKIALYSGLIENEESAALTPAGLKNLGRIRDAARRMRLLIEDILAFSSLSKEGEARPVSLERLLGEVVDVLESRIRETGATLHYGGLPEAVVIPFQFRQLFQNLLSNSLKFIRPGTNPVIHVRHSYVNAPETAERLAPASRYLQLEFSDNGIGFPEHYAEKIFGLFSRLHSRNQFEGTGLGLAICRKVVENHGGRIEAVSTPGGGATFRITIPQ</sequence>
<dbReference type="Gene3D" id="3.30.565.10">
    <property type="entry name" value="Histidine kinase-like ATPase, C-terminal domain"/>
    <property type="match status" value="1"/>
</dbReference>
<evidence type="ECO:0000259" key="7">
    <source>
        <dbReference type="PROSITE" id="PS50113"/>
    </source>
</evidence>
<evidence type="ECO:0000313" key="8">
    <source>
        <dbReference type="EMBL" id="TCZ64187.1"/>
    </source>
</evidence>
<proteinExistence type="predicted"/>
<dbReference type="Gene3D" id="1.10.287.130">
    <property type="match status" value="1"/>
</dbReference>
<dbReference type="InterPro" id="IPR003594">
    <property type="entry name" value="HATPase_dom"/>
</dbReference>
<dbReference type="RefSeq" id="WP_131854470.1">
    <property type="nucleotide sequence ID" value="NZ_SKFH01000067.1"/>
</dbReference>
<dbReference type="PANTHER" id="PTHR43304:SF1">
    <property type="entry name" value="PAC DOMAIN-CONTAINING PROTEIN"/>
    <property type="match status" value="1"/>
</dbReference>
<dbReference type="InterPro" id="IPR005467">
    <property type="entry name" value="His_kinase_dom"/>
</dbReference>
<keyword evidence="4" id="KW-0808">Transferase</keyword>
<dbReference type="Pfam" id="PF00512">
    <property type="entry name" value="HisKA"/>
    <property type="match status" value="1"/>
</dbReference>
<dbReference type="SMART" id="SM00387">
    <property type="entry name" value="HATPase_c"/>
    <property type="match status" value="1"/>
</dbReference>
<evidence type="ECO:0000256" key="4">
    <source>
        <dbReference type="ARBA" id="ARBA00022679"/>
    </source>
</evidence>
<comment type="catalytic activity">
    <reaction evidence="1">
        <text>ATP + protein L-histidine = ADP + protein N-phospho-L-histidine.</text>
        <dbReference type="EC" id="2.7.13.3"/>
    </reaction>
</comment>
<dbReference type="Pfam" id="PF02518">
    <property type="entry name" value="HATPase_c"/>
    <property type="match status" value="1"/>
</dbReference>
<keyword evidence="5 8" id="KW-0418">Kinase</keyword>
<comment type="caution">
    <text evidence="8">The sequence shown here is derived from an EMBL/GenBank/DDBJ whole genome shotgun (WGS) entry which is preliminary data.</text>
</comment>
<feature type="domain" description="Histidine kinase" evidence="6">
    <location>
        <begin position="318"/>
        <end position="541"/>
    </location>
</feature>
<dbReference type="SUPFAM" id="SSF55785">
    <property type="entry name" value="PYP-like sensor domain (PAS domain)"/>
    <property type="match status" value="1"/>
</dbReference>
<dbReference type="AlphaFoldDB" id="A0A4R4DRV5"/>
<evidence type="ECO:0000256" key="5">
    <source>
        <dbReference type="ARBA" id="ARBA00022777"/>
    </source>
</evidence>
<dbReference type="InterPro" id="IPR035965">
    <property type="entry name" value="PAS-like_dom_sf"/>
</dbReference>
<dbReference type="GO" id="GO:0000155">
    <property type="term" value="F:phosphorelay sensor kinase activity"/>
    <property type="evidence" value="ECO:0007669"/>
    <property type="project" value="InterPro"/>
</dbReference>
<dbReference type="Gene3D" id="2.10.70.100">
    <property type="match status" value="1"/>
</dbReference>
<dbReference type="Gene3D" id="3.30.450.20">
    <property type="entry name" value="PAS domain"/>
    <property type="match status" value="1"/>
</dbReference>
<dbReference type="Proteomes" id="UP000295164">
    <property type="component" value="Unassembled WGS sequence"/>
</dbReference>
<dbReference type="InterPro" id="IPR000014">
    <property type="entry name" value="PAS"/>
</dbReference>
<organism evidence="8 9">
    <name type="scientific">Flaviaesturariibacter aridisoli</name>
    <dbReference type="NCBI Taxonomy" id="2545761"/>
    <lineage>
        <taxon>Bacteria</taxon>
        <taxon>Pseudomonadati</taxon>
        <taxon>Bacteroidota</taxon>
        <taxon>Chitinophagia</taxon>
        <taxon>Chitinophagales</taxon>
        <taxon>Chitinophagaceae</taxon>
        <taxon>Flaviaestuariibacter</taxon>
    </lineage>
</organism>
<name>A0A4R4DRV5_9BACT</name>
<dbReference type="InterPro" id="IPR013655">
    <property type="entry name" value="PAS_fold_3"/>
</dbReference>
<dbReference type="PANTHER" id="PTHR43304">
    <property type="entry name" value="PHYTOCHROME-LIKE PROTEIN CPH1"/>
    <property type="match status" value="1"/>
</dbReference>